<organism evidence="4 5">
    <name type="scientific">Helobdella robusta</name>
    <name type="common">Californian leech</name>
    <dbReference type="NCBI Taxonomy" id="6412"/>
    <lineage>
        <taxon>Eukaryota</taxon>
        <taxon>Metazoa</taxon>
        <taxon>Spiralia</taxon>
        <taxon>Lophotrochozoa</taxon>
        <taxon>Annelida</taxon>
        <taxon>Clitellata</taxon>
        <taxon>Hirudinea</taxon>
        <taxon>Rhynchobdellida</taxon>
        <taxon>Glossiphoniidae</taxon>
        <taxon>Helobdella</taxon>
    </lineage>
</organism>
<evidence type="ECO:0000313" key="4">
    <source>
        <dbReference type="EnsemblMetazoa" id="HelroP111498"/>
    </source>
</evidence>
<dbReference type="RefSeq" id="XP_009016976.1">
    <property type="nucleotide sequence ID" value="XM_009018728.1"/>
</dbReference>
<feature type="domain" description="PID" evidence="2">
    <location>
        <begin position="40"/>
        <end position="165"/>
    </location>
</feature>
<accession>T1EFB9</accession>
<dbReference type="InterPro" id="IPR011993">
    <property type="entry name" value="PH-like_dom_sf"/>
</dbReference>
<dbReference type="KEGG" id="hro:HELRODRAFT_111498"/>
<dbReference type="EMBL" id="KB096411">
    <property type="protein sequence ID" value="ESO05043.1"/>
    <property type="molecule type" value="Genomic_DNA"/>
</dbReference>
<dbReference type="PROSITE" id="PS01179">
    <property type="entry name" value="PID"/>
    <property type="match status" value="1"/>
</dbReference>
<keyword evidence="5" id="KW-1185">Reference proteome</keyword>
<dbReference type="Proteomes" id="UP000015101">
    <property type="component" value="Unassembled WGS sequence"/>
</dbReference>
<feature type="region of interest" description="Disordered" evidence="1">
    <location>
        <begin position="1"/>
        <end position="42"/>
    </location>
</feature>
<dbReference type="STRING" id="6412.T1EFB9"/>
<dbReference type="SMART" id="SM00462">
    <property type="entry name" value="PTB"/>
    <property type="match status" value="1"/>
</dbReference>
<gene>
    <name evidence="4" type="primary">20195271</name>
    <name evidence="3" type="ORF">HELRODRAFT_111498</name>
</gene>
<feature type="compositionally biased region" description="Basic and acidic residues" evidence="1">
    <location>
        <begin position="8"/>
        <end position="18"/>
    </location>
</feature>
<feature type="region of interest" description="Disordered" evidence="1">
    <location>
        <begin position="168"/>
        <end position="202"/>
    </location>
</feature>
<dbReference type="OrthoDB" id="10069833at2759"/>
<dbReference type="Gene3D" id="2.30.29.30">
    <property type="entry name" value="Pleckstrin-homology domain (PH domain)/Phosphotyrosine-binding domain (PTB)"/>
    <property type="match status" value="1"/>
</dbReference>
<feature type="compositionally biased region" description="Polar residues" evidence="1">
    <location>
        <begin position="171"/>
        <end position="194"/>
    </location>
</feature>
<protein>
    <recommendedName>
        <fullName evidence="2">PID domain-containing protein</fullName>
    </recommendedName>
</protein>
<dbReference type="InParanoid" id="T1EFB9"/>
<evidence type="ECO:0000256" key="1">
    <source>
        <dbReference type="SAM" id="MobiDB-lite"/>
    </source>
</evidence>
<reference evidence="4" key="3">
    <citation type="submission" date="2015-06" db="UniProtKB">
        <authorList>
            <consortium name="EnsemblMetazoa"/>
        </authorList>
    </citation>
    <scope>IDENTIFICATION</scope>
</reference>
<dbReference type="AlphaFoldDB" id="T1EFB9"/>
<dbReference type="PANTHER" id="PTHR47695">
    <property type="entry name" value="PID DOMAIN-CONTAINING PROTEIN"/>
    <property type="match status" value="1"/>
</dbReference>
<dbReference type="EMBL" id="AMQM01004032">
    <property type="status" value="NOT_ANNOTATED_CDS"/>
    <property type="molecule type" value="Genomic_DNA"/>
</dbReference>
<dbReference type="CTD" id="20195271"/>
<reference evidence="5" key="1">
    <citation type="submission" date="2012-12" db="EMBL/GenBank/DDBJ databases">
        <authorList>
            <person name="Hellsten U."/>
            <person name="Grimwood J."/>
            <person name="Chapman J.A."/>
            <person name="Shapiro H."/>
            <person name="Aerts A."/>
            <person name="Otillar R.P."/>
            <person name="Terry A.Y."/>
            <person name="Boore J.L."/>
            <person name="Simakov O."/>
            <person name="Marletaz F."/>
            <person name="Cho S.-J."/>
            <person name="Edsinger-Gonzales E."/>
            <person name="Havlak P."/>
            <person name="Kuo D.-H."/>
            <person name="Larsson T."/>
            <person name="Lv J."/>
            <person name="Arendt D."/>
            <person name="Savage R."/>
            <person name="Osoegawa K."/>
            <person name="de Jong P."/>
            <person name="Lindberg D.R."/>
            <person name="Seaver E.C."/>
            <person name="Weisblat D.A."/>
            <person name="Putnam N.H."/>
            <person name="Grigoriev I.V."/>
            <person name="Rokhsar D.S."/>
        </authorList>
    </citation>
    <scope>NUCLEOTIDE SEQUENCE</scope>
</reference>
<reference evidence="3 5" key="2">
    <citation type="journal article" date="2013" name="Nature">
        <title>Insights into bilaterian evolution from three spiralian genomes.</title>
        <authorList>
            <person name="Simakov O."/>
            <person name="Marletaz F."/>
            <person name="Cho S.J."/>
            <person name="Edsinger-Gonzales E."/>
            <person name="Havlak P."/>
            <person name="Hellsten U."/>
            <person name="Kuo D.H."/>
            <person name="Larsson T."/>
            <person name="Lv J."/>
            <person name="Arendt D."/>
            <person name="Savage R."/>
            <person name="Osoegawa K."/>
            <person name="de Jong P."/>
            <person name="Grimwood J."/>
            <person name="Chapman J.A."/>
            <person name="Shapiro H."/>
            <person name="Aerts A."/>
            <person name="Otillar R.P."/>
            <person name="Terry A.Y."/>
            <person name="Boore J.L."/>
            <person name="Grigoriev I.V."/>
            <person name="Lindberg D.R."/>
            <person name="Seaver E.C."/>
            <person name="Weisblat D.A."/>
            <person name="Putnam N.H."/>
            <person name="Rokhsar D.S."/>
        </authorList>
    </citation>
    <scope>NUCLEOTIDE SEQUENCE</scope>
</reference>
<name>T1EFB9_HELRO</name>
<dbReference type="InterPro" id="IPR006020">
    <property type="entry name" value="PTB/PI_dom"/>
</dbReference>
<evidence type="ECO:0000259" key="2">
    <source>
        <dbReference type="PROSITE" id="PS01179"/>
    </source>
</evidence>
<dbReference type="HOGENOM" id="CLU_1231087_0_0_1"/>
<dbReference type="eggNOG" id="KOG3535">
    <property type="taxonomic scope" value="Eukaryota"/>
</dbReference>
<evidence type="ECO:0000313" key="5">
    <source>
        <dbReference type="Proteomes" id="UP000015101"/>
    </source>
</evidence>
<dbReference type="PANTHER" id="PTHR47695:SF3">
    <property type="entry name" value="PID DOMAIN-CONTAINING PROTEIN"/>
    <property type="match status" value="1"/>
</dbReference>
<proteinExistence type="predicted"/>
<dbReference type="Pfam" id="PF00640">
    <property type="entry name" value="PID"/>
    <property type="match status" value="1"/>
</dbReference>
<dbReference type="GeneID" id="20195271"/>
<evidence type="ECO:0000313" key="3">
    <source>
        <dbReference type="EMBL" id="ESO05043.1"/>
    </source>
</evidence>
<sequence length="225" mass="24855">MSNPPTERLNDSMEEKKNGKNKKNNGKLQKQPSNEEKFDGPGVNFKGKLIGFESVSESKGERMCQVAMAKLKAAVIALGVHKEKITLNLSLEGITLYDDKMEDQLYRHLIEKISFVSRDASDSRAFGYVFNEDDEKYRFCAIKTEKSAEPVMATLKELFKAYYEKQEGKSGNDSTSQTEESANQTSTAAQPSDGATTPAASNAAADSVLLENKITPMESVSDFLK</sequence>
<dbReference type="SUPFAM" id="SSF50729">
    <property type="entry name" value="PH domain-like"/>
    <property type="match status" value="1"/>
</dbReference>
<dbReference type="EnsemblMetazoa" id="HelroT111498">
    <property type="protein sequence ID" value="HelroP111498"/>
    <property type="gene ID" value="HelroG111498"/>
</dbReference>